<dbReference type="GO" id="GO:0016722">
    <property type="term" value="F:oxidoreductase activity, acting on metal ions"/>
    <property type="evidence" value="ECO:0007669"/>
    <property type="project" value="InterPro"/>
</dbReference>
<dbReference type="PANTHER" id="PTHR42932:SF1">
    <property type="entry name" value="GENERAL STRESS PROTEIN 20U"/>
    <property type="match status" value="1"/>
</dbReference>
<name>A0A449BKN7_9MOLU</name>
<proteinExistence type="inferred from homology"/>
<keyword evidence="5" id="KW-1185">Reference proteome</keyword>
<protein>
    <submittedName>
        <fullName evidence="4">DNA protection during starvation protein 2</fullName>
        <ecNumber evidence="4">1.16.-.-</ecNumber>
    </submittedName>
</protein>
<reference evidence="4 5" key="1">
    <citation type="submission" date="2019-01" db="EMBL/GenBank/DDBJ databases">
        <authorList>
            <consortium name="Pathogen Informatics"/>
        </authorList>
    </citation>
    <scope>NUCLEOTIDE SEQUENCE [LARGE SCALE GENOMIC DNA]</scope>
    <source>
        <strain evidence="4 5">NCTC10172</strain>
    </source>
</reference>
<dbReference type="Pfam" id="PF00210">
    <property type="entry name" value="Ferritin"/>
    <property type="match status" value="1"/>
</dbReference>
<dbReference type="SUPFAM" id="SSF47240">
    <property type="entry name" value="Ferritin-like"/>
    <property type="match status" value="1"/>
</dbReference>
<dbReference type="EMBL" id="LR215050">
    <property type="protein sequence ID" value="VEU82897.1"/>
    <property type="molecule type" value="Genomic_DNA"/>
</dbReference>
<gene>
    <name evidence="4" type="primary">dps2</name>
    <name evidence="4" type="ORF">NCTC10172_00923</name>
</gene>
<dbReference type="STRING" id="1408416.GCA_000702765_00361"/>
<dbReference type="PANTHER" id="PTHR42932">
    <property type="entry name" value="GENERAL STRESS PROTEIN 20U"/>
    <property type="match status" value="1"/>
</dbReference>
<evidence type="ECO:0000313" key="4">
    <source>
        <dbReference type="EMBL" id="VEU82897.1"/>
    </source>
</evidence>
<dbReference type="EC" id="1.16.-.-" evidence="4"/>
<dbReference type="InterPro" id="IPR012347">
    <property type="entry name" value="Ferritin-like"/>
</dbReference>
<evidence type="ECO:0000256" key="2">
    <source>
        <dbReference type="RuleBase" id="RU003875"/>
    </source>
</evidence>
<comment type="similarity">
    <text evidence="1 2">Belongs to the Dps family.</text>
</comment>
<dbReference type="PIRSF" id="PIRSF005900">
    <property type="entry name" value="Dps"/>
    <property type="match status" value="1"/>
</dbReference>
<dbReference type="KEGG" id="ahk:NCTC10172_00923"/>
<dbReference type="InterPro" id="IPR023188">
    <property type="entry name" value="DPS_DNA-bd_CS"/>
</dbReference>
<evidence type="ECO:0000313" key="5">
    <source>
        <dbReference type="Proteomes" id="UP000290909"/>
    </source>
</evidence>
<keyword evidence="4" id="KW-0560">Oxidoreductase</keyword>
<evidence type="ECO:0000259" key="3">
    <source>
        <dbReference type="Pfam" id="PF00210"/>
    </source>
</evidence>
<organism evidence="4 5">
    <name type="scientific">Acholeplasma hippikon</name>
    <dbReference type="NCBI Taxonomy" id="264636"/>
    <lineage>
        <taxon>Bacteria</taxon>
        <taxon>Bacillati</taxon>
        <taxon>Mycoplasmatota</taxon>
        <taxon>Mollicutes</taxon>
        <taxon>Acholeplasmatales</taxon>
        <taxon>Acholeplasmataceae</taxon>
        <taxon>Acholeplasma</taxon>
    </lineage>
</organism>
<dbReference type="AlphaFoldDB" id="A0A449BKN7"/>
<dbReference type="InterPro" id="IPR008331">
    <property type="entry name" value="Ferritin_DPS_dom"/>
</dbReference>
<dbReference type="InterPro" id="IPR002177">
    <property type="entry name" value="DPS_DNA-bd"/>
</dbReference>
<dbReference type="CDD" id="cd01043">
    <property type="entry name" value="DPS"/>
    <property type="match status" value="1"/>
</dbReference>
<dbReference type="RefSeq" id="WP_197723485.1">
    <property type="nucleotide sequence ID" value="NZ_LR215050.1"/>
</dbReference>
<evidence type="ECO:0000256" key="1">
    <source>
        <dbReference type="ARBA" id="ARBA00009497"/>
    </source>
</evidence>
<dbReference type="Gene3D" id="1.20.1260.10">
    <property type="match status" value="1"/>
</dbReference>
<dbReference type="PROSITE" id="PS00818">
    <property type="entry name" value="DPS_1"/>
    <property type="match status" value="1"/>
</dbReference>
<feature type="domain" description="Ferritin/DPS" evidence="3">
    <location>
        <begin position="6"/>
        <end position="142"/>
    </location>
</feature>
<sequence length="143" mass="16675">MTDLQKQLNKQVANFQVLNVKLHHFHWYVKGPNFFTLHAKFEELYEMVNEYYDSFAERLLTIGGKPATKMQTYLELSSISETSTYDSLEMVDELIKDFKLVVLELKELTVLAQDHEDEQTADLAITTAEALEKHIWMLRAFLG</sequence>
<dbReference type="Proteomes" id="UP000290909">
    <property type="component" value="Chromosome"/>
</dbReference>
<accession>A0A449BKN7</accession>
<dbReference type="GO" id="GO:0008199">
    <property type="term" value="F:ferric iron binding"/>
    <property type="evidence" value="ECO:0007669"/>
    <property type="project" value="InterPro"/>
</dbReference>
<dbReference type="PRINTS" id="PR01346">
    <property type="entry name" value="HELNAPAPROT"/>
</dbReference>
<dbReference type="InterPro" id="IPR009078">
    <property type="entry name" value="Ferritin-like_SF"/>
</dbReference>